<dbReference type="Proteomes" id="UP000049983">
    <property type="component" value="Unassembled WGS sequence"/>
</dbReference>
<reference evidence="2" key="1">
    <citation type="submission" date="2015-07" db="EMBL/GenBank/DDBJ databases">
        <authorList>
            <person name="Rodrigo-Torres Lidia"/>
            <person name="Arahal R.David."/>
        </authorList>
    </citation>
    <scope>NUCLEOTIDE SEQUENCE [LARGE SCALE GENOMIC DNA]</scope>
    <source>
        <strain evidence="2">CECT 5096</strain>
    </source>
</reference>
<name>A0A0M6ZLW0_9HYPH</name>
<proteinExistence type="predicted"/>
<dbReference type="AlphaFoldDB" id="A0A0M6ZLW0"/>
<dbReference type="STRING" id="311410.LA5095_02758"/>
<evidence type="ECO:0000313" key="2">
    <source>
        <dbReference type="Proteomes" id="UP000049983"/>
    </source>
</evidence>
<protein>
    <submittedName>
        <fullName evidence="1">Uncharacterized protein</fullName>
    </submittedName>
</protein>
<sequence length="67" mass="7510">MRYLRNSAAAFSQGAWYCSSGKDVHDEKTGSRSPISRTLRITKTIRPPFHLASKQQDCHNAYPADGK</sequence>
<keyword evidence="2" id="KW-1185">Reference proteome</keyword>
<dbReference type="EMBL" id="CXWC01000001">
    <property type="protein sequence ID" value="CTQ63749.1"/>
    <property type="molecule type" value="Genomic_DNA"/>
</dbReference>
<gene>
    <name evidence="1" type="ORF">LA5096_00127</name>
</gene>
<organism evidence="1 2">
    <name type="scientific">Roseibium album</name>
    <dbReference type="NCBI Taxonomy" id="311410"/>
    <lineage>
        <taxon>Bacteria</taxon>
        <taxon>Pseudomonadati</taxon>
        <taxon>Pseudomonadota</taxon>
        <taxon>Alphaproteobacteria</taxon>
        <taxon>Hyphomicrobiales</taxon>
        <taxon>Stappiaceae</taxon>
        <taxon>Roseibium</taxon>
    </lineage>
</organism>
<accession>A0A0M6ZLW0</accession>
<evidence type="ECO:0000313" key="1">
    <source>
        <dbReference type="EMBL" id="CTQ63749.1"/>
    </source>
</evidence>